<keyword evidence="5" id="KW-1185">Reference proteome</keyword>
<evidence type="ECO:0000256" key="1">
    <source>
        <dbReference type="ARBA" id="ARBA00010211"/>
    </source>
</evidence>
<organism evidence="4 5">
    <name type="scientific">Cladophialophora chaetospira</name>
    <dbReference type="NCBI Taxonomy" id="386627"/>
    <lineage>
        <taxon>Eukaryota</taxon>
        <taxon>Fungi</taxon>
        <taxon>Dikarya</taxon>
        <taxon>Ascomycota</taxon>
        <taxon>Pezizomycotina</taxon>
        <taxon>Eurotiomycetes</taxon>
        <taxon>Chaetothyriomycetidae</taxon>
        <taxon>Chaetothyriales</taxon>
        <taxon>Herpotrichiellaceae</taxon>
        <taxon>Cladophialophora</taxon>
    </lineage>
</organism>
<dbReference type="Pfam" id="PF01557">
    <property type="entry name" value="FAA_hydrolase"/>
    <property type="match status" value="1"/>
</dbReference>
<dbReference type="Proteomes" id="UP001172673">
    <property type="component" value="Unassembled WGS sequence"/>
</dbReference>
<comment type="similarity">
    <text evidence="1">Belongs to the FAH family.</text>
</comment>
<feature type="domain" description="Fumarylacetoacetase-like C-terminal" evidence="3">
    <location>
        <begin position="73"/>
        <end position="281"/>
    </location>
</feature>
<dbReference type="AlphaFoldDB" id="A0AA38XBM8"/>
<evidence type="ECO:0000259" key="3">
    <source>
        <dbReference type="Pfam" id="PF01557"/>
    </source>
</evidence>
<comment type="caution">
    <text evidence="4">The sequence shown here is derived from an EMBL/GenBank/DDBJ whole genome shotgun (WGS) entry which is preliminary data.</text>
</comment>
<reference evidence="4" key="1">
    <citation type="submission" date="2022-10" db="EMBL/GenBank/DDBJ databases">
        <title>Culturing micro-colonial fungi from biological soil crusts in the Mojave desert and describing Neophaeococcomyces mojavensis, and introducing the new genera and species Taxawa tesnikishii.</title>
        <authorList>
            <person name="Kurbessoian T."/>
            <person name="Stajich J.E."/>
        </authorList>
    </citation>
    <scope>NUCLEOTIDE SEQUENCE</scope>
    <source>
        <strain evidence="4">TK_41</strain>
    </source>
</reference>
<dbReference type="GO" id="GO:0046872">
    <property type="term" value="F:metal ion binding"/>
    <property type="evidence" value="ECO:0007669"/>
    <property type="project" value="UniProtKB-KW"/>
</dbReference>
<keyword evidence="2" id="KW-0479">Metal-binding</keyword>
<dbReference type="InterPro" id="IPR036663">
    <property type="entry name" value="Fumarylacetoacetase_C_sf"/>
</dbReference>
<dbReference type="GO" id="GO:0006107">
    <property type="term" value="P:oxaloacetate metabolic process"/>
    <property type="evidence" value="ECO:0007669"/>
    <property type="project" value="UniProtKB-ARBA"/>
</dbReference>
<dbReference type="FunFam" id="3.90.850.10:FF:000002">
    <property type="entry name" value="2-hydroxyhepta-2,4-diene-1,7-dioate isomerase"/>
    <property type="match status" value="1"/>
</dbReference>
<evidence type="ECO:0000256" key="2">
    <source>
        <dbReference type="ARBA" id="ARBA00022723"/>
    </source>
</evidence>
<evidence type="ECO:0000313" key="5">
    <source>
        <dbReference type="Proteomes" id="UP001172673"/>
    </source>
</evidence>
<dbReference type="Gene3D" id="3.90.850.10">
    <property type="entry name" value="Fumarylacetoacetase-like, C-terminal domain"/>
    <property type="match status" value="1"/>
</dbReference>
<dbReference type="GO" id="GO:0050163">
    <property type="term" value="F:oxaloacetate tautomerase activity"/>
    <property type="evidence" value="ECO:0007669"/>
    <property type="project" value="UniProtKB-ARBA"/>
</dbReference>
<gene>
    <name evidence="4" type="ORF">H2200_005211</name>
</gene>
<dbReference type="PANTHER" id="PTHR11820:SF7">
    <property type="entry name" value="ACYLPYRUVASE FAHD1, MITOCHONDRIAL"/>
    <property type="match status" value="1"/>
</dbReference>
<protein>
    <recommendedName>
        <fullName evidence="3">Fumarylacetoacetase-like C-terminal domain-containing protein</fullName>
    </recommendedName>
</protein>
<accession>A0AA38XBM8</accession>
<dbReference type="SUPFAM" id="SSF56529">
    <property type="entry name" value="FAH"/>
    <property type="match status" value="1"/>
</dbReference>
<sequence>MAEKGVFDRLIRFIDNEGAHRYGDVPVDLSIAEIEGKAVSVLSGNVKDGFKKTSETKPVSKLLCPLQYAPIIPCIGLNYRHHAEEAKMTIPTHPVLFVKPSDALIGPFDDIHIHPEVQQQLDYEGELTVVIGRDGKNIAAENALDYVLGYTVGNDLSARDYQVPASVSGGQYSYAKSFDDFAPIGPCITSTSLIPEPQVLKFTTKVNGEVRQQSETADMIWSVRQIIAHLSRGTTLRAGTCIMTGTPSGVGLWMQPPKFLKNGDVIEVEFEHIGIIKNKVVFD</sequence>
<name>A0AA38XBM8_9EURO</name>
<dbReference type="EMBL" id="JAPDRK010000007">
    <property type="protein sequence ID" value="KAJ9610434.1"/>
    <property type="molecule type" value="Genomic_DNA"/>
</dbReference>
<dbReference type="GO" id="GO:0018773">
    <property type="term" value="F:acetylpyruvate hydrolase activity"/>
    <property type="evidence" value="ECO:0007669"/>
    <property type="project" value="TreeGrafter"/>
</dbReference>
<evidence type="ECO:0000313" key="4">
    <source>
        <dbReference type="EMBL" id="KAJ9610434.1"/>
    </source>
</evidence>
<dbReference type="InterPro" id="IPR011234">
    <property type="entry name" value="Fumarylacetoacetase-like_C"/>
</dbReference>
<proteinExistence type="inferred from homology"/>
<dbReference type="PANTHER" id="PTHR11820">
    <property type="entry name" value="ACYLPYRUVASE"/>
    <property type="match status" value="1"/>
</dbReference>